<evidence type="ECO:0000313" key="10">
    <source>
        <dbReference type="Proteomes" id="UP001648503"/>
    </source>
</evidence>
<evidence type="ECO:0000256" key="6">
    <source>
        <dbReference type="ARBA" id="ARBA00023080"/>
    </source>
</evidence>
<evidence type="ECO:0000256" key="5">
    <source>
        <dbReference type="ARBA" id="ARBA00022833"/>
    </source>
</evidence>
<keyword evidence="10" id="KW-1185">Reference proteome</keyword>
<dbReference type="InterPro" id="IPR032466">
    <property type="entry name" value="Metal_Hydrolase"/>
</dbReference>
<comment type="cofactor">
    <cofactor evidence="1">
        <name>Zn(2+)</name>
        <dbReference type="ChEBI" id="CHEBI:29105"/>
    </cofactor>
</comment>
<evidence type="ECO:0000313" key="9">
    <source>
        <dbReference type="EMBL" id="KAH6598629.1"/>
    </source>
</evidence>
<dbReference type="Pfam" id="PF00962">
    <property type="entry name" value="A_deaminase"/>
    <property type="match status" value="1"/>
</dbReference>
<keyword evidence="6" id="KW-0546">Nucleotide metabolism</keyword>
<feature type="domain" description="Adenosine deaminase" evidence="8">
    <location>
        <begin position="12"/>
        <end position="329"/>
    </location>
</feature>
<comment type="similarity">
    <text evidence="2">Belongs to the metallo-dependent hydrolases superfamily. Adenosine and AMP deaminases family.</text>
</comment>
<dbReference type="CDD" id="cd00443">
    <property type="entry name" value="ADA_AMPD"/>
    <property type="match status" value="1"/>
</dbReference>
<evidence type="ECO:0000256" key="7">
    <source>
        <dbReference type="ARBA" id="ARBA00048787"/>
    </source>
</evidence>
<protein>
    <recommendedName>
        <fullName evidence="8">Adenosine deaminase domain-containing protein</fullName>
    </recommendedName>
</protein>
<comment type="catalytic activity">
    <reaction evidence="7">
        <text>N(6)-methyl-AMP + H2O + H(+) = IMP + methylamine</text>
        <dbReference type="Rhea" id="RHEA:16001"/>
        <dbReference type="ChEBI" id="CHEBI:15377"/>
        <dbReference type="ChEBI" id="CHEBI:15378"/>
        <dbReference type="ChEBI" id="CHEBI:58053"/>
        <dbReference type="ChEBI" id="CHEBI:59338"/>
        <dbReference type="ChEBI" id="CHEBI:144842"/>
    </reaction>
    <physiologicalReaction direction="left-to-right" evidence="7">
        <dbReference type="Rhea" id="RHEA:16002"/>
    </physiologicalReaction>
</comment>
<keyword evidence="5" id="KW-0862">Zinc</keyword>
<sequence length="341" mass="38300">MDPIADFCRRLPKIELHAHLNGSVSRETIKELLAQLPSSSPLPLEFEAFEKQCSLTSLDSFFPLFKFVYGVSNTVKNVQYIAQQVIREFAADGCQYLELRSTPRAYPNTDLVSKRAYVEACLAGTHNALAFVPGMHVRWILSLDRRHSLEECIETVDTAIEFMDRGVVGVDLCGEPKAGRFKDLMPALAKARAAGLKVTLHIAEIENHEQETRDMIDFIPDRIGHGTFLLDDLKEHVVNHAIPIEVCITSNIACKTVAYIEDHHFHGLYFKGHPCILCTDDKGIFSCTLSGEYLLAASHFGLSTKAIFELAYQATDYIFASDEIKASLQALFQRFKEEEKL</sequence>
<dbReference type="InterPro" id="IPR006330">
    <property type="entry name" value="Ado/ade_deaminase"/>
</dbReference>
<dbReference type="SUPFAM" id="SSF51556">
    <property type="entry name" value="Metallo-dependent hydrolases"/>
    <property type="match status" value="1"/>
</dbReference>
<keyword evidence="3" id="KW-0479">Metal-binding</keyword>
<dbReference type="InterPro" id="IPR001365">
    <property type="entry name" value="A_deaminase_dom"/>
</dbReference>
<organism evidence="9 10">
    <name type="scientific">Batrachochytrium salamandrivorans</name>
    <dbReference type="NCBI Taxonomy" id="1357716"/>
    <lineage>
        <taxon>Eukaryota</taxon>
        <taxon>Fungi</taxon>
        <taxon>Fungi incertae sedis</taxon>
        <taxon>Chytridiomycota</taxon>
        <taxon>Chytridiomycota incertae sedis</taxon>
        <taxon>Chytridiomycetes</taxon>
        <taxon>Rhizophydiales</taxon>
        <taxon>Rhizophydiales incertae sedis</taxon>
        <taxon>Batrachochytrium</taxon>
    </lineage>
</organism>
<reference evidence="9 10" key="1">
    <citation type="submission" date="2021-02" db="EMBL/GenBank/DDBJ databases">
        <title>Variation within the Batrachochytrium salamandrivorans European outbreak.</title>
        <authorList>
            <person name="Kelly M."/>
            <person name="Pasmans F."/>
            <person name="Shea T.P."/>
            <person name="Munoz J.F."/>
            <person name="Carranza S."/>
            <person name="Cuomo C.A."/>
            <person name="Martel A."/>
        </authorList>
    </citation>
    <scope>NUCLEOTIDE SEQUENCE [LARGE SCALE GENOMIC DNA]</scope>
    <source>
        <strain evidence="9 10">AMFP18/2</strain>
    </source>
</reference>
<name>A0ABQ8FJC0_9FUNG</name>
<dbReference type="PANTHER" id="PTHR11409">
    <property type="entry name" value="ADENOSINE DEAMINASE"/>
    <property type="match status" value="1"/>
</dbReference>
<accession>A0ABQ8FJC0</accession>
<dbReference type="EMBL" id="JAFCIX010000102">
    <property type="protein sequence ID" value="KAH6598629.1"/>
    <property type="molecule type" value="Genomic_DNA"/>
</dbReference>
<dbReference type="Gene3D" id="3.20.20.140">
    <property type="entry name" value="Metal-dependent hydrolases"/>
    <property type="match status" value="1"/>
</dbReference>
<dbReference type="PANTHER" id="PTHR11409:SF42">
    <property type="entry name" value="ADENOSINE DEAMINASE-LIKE PROTEIN"/>
    <property type="match status" value="1"/>
</dbReference>
<evidence type="ECO:0000256" key="1">
    <source>
        <dbReference type="ARBA" id="ARBA00001947"/>
    </source>
</evidence>
<keyword evidence="4" id="KW-0378">Hydrolase</keyword>
<evidence type="ECO:0000256" key="3">
    <source>
        <dbReference type="ARBA" id="ARBA00022723"/>
    </source>
</evidence>
<proteinExistence type="inferred from homology"/>
<evidence type="ECO:0000256" key="2">
    <source>
        <dbReference type="ARBA" id="ARBA00006676"/>
    </source>
</evidence>
<gene>
    <name evidence="9" type="ORF">BASA50_003665</name>
</gene>
<dbReference type="Proteomes" id="UP001648503">
    <property type="component" value="Unassembled WGS sequence"/>
</dbReference>
<evidence type="ECO:0000256" key="4">
    <source>
        <dbReference type="ARBA" id="ARBA00022801"/>
    </source>
</evidence>
<evidence type="ECO:0000259" key="8">
    <source>
        <dbReference type="Pfam" id="PF00962"/>
    </source>
</evidence>
<comment type="caution">
    <text evidence="9">The sequence shown here is derived from an EMBL/GenBank/DDBJ whole genome shotgun (WGS) entry which is preliminary data.</text>
</comment>